<evidence type="ECO:0000256" key="1">
    <source>
        <dbReference type="ARBA" id="ARBA00023015"/>
    </source>
</evidence>
<dbReference type="InterPro" id="IPR026881">
    <property type="entry name" value="WYL_dom"/>
</dbReference>
<dbReference type="SUPFAM" id="SSF46785">
    <property type="entry name" value="Winged helix' DNA-binding domain"/>
    <property type="match status" value="1"/>
</dbReference>
<protein>
    <recommendedName>
        <fullName evidence="3">HTH deoR-type domain-containing protein</fullName>
    </recommendedName>
</protein>
<keyword evidence="5" id="KW-1185">Reference proteome</keyword>
<dbReference type="PROSITE" id="PS51000">
    <property type="entry name" value="HTH_DEOR_2"/>
    <property type="match status" value="1"/>
</dbReference>
<dbReference type="Pfam" id="PF08279">
    <property type="entry name" value="HTH_11"/>
    <property type="match status" value="1"/>
</dbReference>
<dbReference type="InterPro" id="IPR028349">
    <property type="entry name" value="PafC-like"/>
</dbReference>
<dbReference type="RefSeq" id="WP_207704532.1">
    <property type="nucleotide sequence ID" value="NZ_JAFREL020000003.1"/>
</dbReference>
<dbReference type="InterPro" id="IPR001034">
    <property type="entry name" value="DeoR_HTH"/>
</dbReference>
<keyword evidence="2" id="KW-0804">Transcription</keyword>
<evidence type="ECO:0000256" key="2">
    <source>
        <dbReference type="ARBA" id="ARBA00023163"/>
    </source>
</evidence>
<reference evidence="4 5" key="1">
    <citation type="submission" date="2024-02" db="EMBL/GenBank/DDBJ databases">
        <title>The Genome Sequence of Enterococcus sp. DIV0159.</title>
        <authorList>
            <person name="Earl A."/>
            <person name="Manson A."/>
            <person name="Gilmore M."/>
            <person name="Sanders J."/>
            <person name="Shea T."/>
            <person name="Howe W."/>
            <person name="Livny J."/>
            <person name="Cuomo C."/>
            <person name="Neafsey D."/>
            <person name="Birren B."/>
        </authorList>
    </citation>
    <scope>NUCLEOTIDE SEQUENCE [LARGE SCALE GENOMIC DNA]</scope>
    <source>
        <strain evidence="4 5">665A</strain>
    </source>
</reference>
<sequence>MKTNRMIHLLFYLLRQRKTTAVHLAGKFGVSLRTIYRDLDQLSQAGVPLYTTTGRNGGVALMEDFVLDRTFFTQTEQSELMVALSSLAATGFVEIDSLQEKLTSLRKEAAEPLLVNFSRWGVDPAQEAELFNQIKKAILEHQVLAINYLNSQGEEGWRRIEPQKLVFQENQWYVLGFCRCKADVRLFRLSRILELEQSKETFKPNASIEKHFNQIQRSFSERILVKLTTSQAVKHRLVDIFGREAVQTIGYAVQVETKLPIDEWLISFCLSLGSELQEIHPVELEEAVTAEHQKAYKQLRRNK</sequence>
<dbReference type="PANTHER" id="PTHR34580:SF1">
    <property type="entry name" value="PROTEIN PAFC"/>
    <property type="match status" value="1"/>
</dbReference>
<evidence type="ECO:0000313" key="5">
    <source>
        <dbReference type="Proteomes" id="UP000664357"/>
    </source>
</evidence>
<evidence type="ECO:0000313" key="4">
    <source>
        <dbReference type="EMBL" id="MEO1771983.1"/>
    </source>
</evidence>
<keyword evidence="1" id="KW-0805">Transcription regulation</keyword>
<name>A0ABV0ETL9_9ENTE</name>
<feature type="domain" description="HTH deoR-type" evidence="3">
    <location>
        <begin position="2"/>
        <end position="61"/>
    </location>
</feature>
<dbReference type="Pfam" id="PF13280">
    <property type="entry name" value="WYL"/>
    <property type="match status" value="1"/>
</dbReference>
<dbReference type="PIRSF" id="PIRSF016838">
    <property type="entry name" value="PafC"/>
    <property type="match status" value="1"/>
</dbReference>
<dbReference type="InterPro" id="IPR036390">
    <property type="entry name" value="WH_DNA-bd_sf"/>
</dbReference>
<dbReference type="Proteomes" id="UP000664357">
    <property type="component" value="Unassembled WGS sequence"/>
</dbReference>
<organism evidence="4 5">
    <name type="scientific">Candidatus Enterococcus ferrettii</name>
    <dbReference type="NCBI Taxonomy" id="2815324"/>
    <lineage>
        <taxon>Bacteria</taxon>
        <taxon>Bacillati</taxon>
        <taxon>Bacillota</taxon>
        <taxon>Bacilli</taxon>
        <taxon>Lactobacillales</taxon>
        <taxon>Enterococcaceae</taxon>
        <taxon>Enterococcus</taxon>
    </lineage>
</organism>
<proteinExistence type="predicted"/>
<dbReference type="InterPro" id="IPR036388">
    <property type="entry name" value="WH-like_DNA-bd_sf"/>
</dbReference>
<dbReference type="EMBL" id="JAFREL020000003">
    <property type="protein sequence ID" value="MEO1771983.1"/>
    <property type="molecule type" value="Genomic_DNA"/>
</dbReference>
<dbReference type="InterPro" id="IPR013196">
    <property type="entry name" value="HTH_11"/>
</dbReference>
<dbReference type="Gene3D" id="1.10.10.10">
    <property type="entry name" value="Winged helix-like DNA-binding domain superfamily/Winged helix DNA-binding domain"/>
    <property type="match status" value="1"/>
</dbReference>
<comment type="caution">
    <text evidence="4">The sequence shown here is derived from an EMBL/GenBank/DDBJ whole genome shotgun (WGS) entry which is preliminary data.</text>
</comment>
<dbReference type="PANTHER" id="PTHR34580">
    <property type="match status" value="1"/>
</dbReference>
<evidence type="ECO:0000259" key="3">
    <source>
        <dbReference type="PROSITE" id="PS51000"/>
    </source>
</evidence>
<gene>
    <name evidence="4" type="ORF">JZO67_003965</name>
</gene>
<accession>A0ABV0ETL9</accession>
<dbReference type="PROSITE" id="PS52050">
    <property type="entry name" value="WYL"/>
    <property type="match status" value="1"/>
</dbReference>
<dbReference type="InterPro" id="IPR051534">
    <property type="entry name" value="CBASS_pafABC_assoc_protein"/>
</dbReference>